<dbReference type="GO" id="GO:0015031">
    <property type="term" value="P:protein transport"/>
    <property type="evidence" value="ECO:0007669"/>
    <property type="project" value="InterPro"/>
</dbReference>
<evidence type="ECO:0000256" key="7">
    <source>
        <dbReference type="ARBA" id="ARBA00022989"/>
    </source>
</evidence>
<dbReference type="Pfam" id="PF25994">
    <property type="entry name" value="HH_AprE"/>
    <property type="match status" value="1"/>
</dbReference>
<sequence length="446" mass="48433">MLPAPLTHARDLLDDPRLSGPADVALRGLRRYAAVAVLALVGAVGLWSVAAPLSGAVVAAGVVRTEHNRKVIQHQEGGLVQRVLVRDGQQVQAGELLAVVADVRSDAGLDLLRDQQAAERLRRARLEAESEGQASFSVPADLQGLPGMADLASRERKVFASRQATLAEQLAALDRQAIQAARQAEALQAQIDGTQQALKLASEELALNQQLVEQGYVQRTRVIALQRVVAEYESRLGEQRGALAQSRQAGEDLQLRAAQARNAHRQQAVDELKDSALRLREVDERLRPSADLAERQNLRAPVAGTVMGLRISGAGTAVGPREPLMELVPADERLIVEARIRPEDIDHVRVDGAAELRLSAYDPRLAPRLPARVTFVSPDRQSEPQTGAAWYTVHLQVDEAALRAVPGVSLQTGMPAEVYLSTAPRSLLAYLLEPIDVFRQRALREP</sequence>
<comment type="similarity">
    <text evidence="2 9">Belongs to the membrane fusion protein (MFP) (TC 8.A.1) family.</text>
</comment>
<organism evidence="13 14">
    <name type="scientific">Sphaerotilus mobilis</name>
    <dbReference type="NCBI Taxonomy" id="47994"/>
    <lineage>
        <taxon>Bacteria</taxon>
        <taxon>Pseudomonadati</taxon>
        <taxon>Pseudomonadota</taxon>
        <taxon>Betaproteobacteria</taxon>
        <taxon>Burkholderiales</taxon>
        <taxon>Sphaerotilaceae</taxon>
        <taxon>Sphaerotilus</taxon>
    </lineage>
</organism>
<dbReference type="NCBIfam" id="TIGR01843">
    <property type="entry name" value="type_I_hlyD"/>
    <property type="match status" value="1"/>
</dbReference>
<evidence type="ECO:0000256" key="3">
    <source>
        <dbReference type="ARBA" id="ARBA00022448"/>
    </source>
</evidence>
<dbReference type="AlphaFoldDB" id="A0A4V2EV50"/>
<keyword evidence="8 9" id="KW-0472">Membrane</keyword>
<comment type="subcellular location">
    <subcellularLocation>
        <location evidence="1 9">Cell inner membrane</location>
        <topology evidence="1 9">Single-pass membrane protein</topology>
    </subcellularLocation>
</comment>
<evidence type="ECO:0000256" key="4">
    <source>
        <dbReference type="ARBA" id="ARBA00022475"/>
    </source>
</evidence>
<dbReference type="InterPro" id="IPR058982">
    <property type="entry name" value="Beta-barrel_AprE"/>
</dbReference>
<evidence type="ECO:0000256" key="1">
    <source>
        <dbReference type="ARBA" id="ARBA00004377"/>
    </source>
</evidence>
<dbReference type="PANTHER" id="PTHR30386">
    <property type="entry name" value="MEMBRANE FUSION SUBUNIT OF EMRAB-TOLC MULTIDRUG EFFLUX PUMP"/>
    <property type="match status" value="1"/>
</dbReference>
<gene>
    <name evidence="13" type="ORF">EV685_3678</name>
</gene>
<dbReference type="OrthoDB" id="9775513at2"/>
<dbReference type="RefSeq" id="WP_130483495.1">
    <property type="nucleotide sequence ID" value="NZ_SGWV01000012.1"/>
</dbReference>
<dbReference type="PANTHER" id="PTHR30386:SF17">
    <property type="entry name" value="ALKALINE PROTEASE SECRETION PROTEIN APRE"/>
    <property type="match status" value="1"/>
</dbReference>
<evidence type="ECO:0000256" key="9">
    <source>
        <dbReference type="RuleBase" id="RU365093"/>
    </source>
</evidence>
<feature type="coiled-coil region" evidence="10">
    <location>
        <begin position="170"/>
        <end position="204"/>
    </location>
</feature>
<evidence type="ECO:0000259" key="11">
    <source>
        <dbReference type="Pfam" id="PF25994"/>
    </source>
</evidence>
<dbReference type="Pfam" id="PF26002">
    <property type="entry name" value="Beta-barrel_AprE"/>
    <property type="match status" value="1"/>
</dbReference>
<dbReference type="Proteomes" id="UP000293433">
    <property type="component" value="Unassembled WGS sequence"/>
</dbReference>
<keyword evidence="10" id="KW-0175">Coiled coil</keyword>
<keyword evidence="7 9" id="KW-1133">Transmembrane helix</keyword>
<keyword evidence="5 9" id="KW-0997">Cell inner membrane</keyword>
<evidence type="ECO:0000256" key="10">
    <source>
        <dbReference type="SAM" id="Coils"/>
    </source>
</evidence>
<feature type="transmembrane region" description="Helical" evidence="9">
    <location>
        <begin position="32"/>
        <end position="63"/>
    </location>
</feature>
<dbReference type="Gene3D" id="2.40.30.170">
    <property type="match status" value="1"/>
</dbReference>
<name>A0A4V2EV50_9BURK</name>
<keyword evidence="3 9" id="KW-0813">Transport</keyword>
<evidence type="ECO:0000256" key="6">
    <source>
        <dbReference type="ARBA" id="ARBA00022692"/>
    </source>
</evidence>
<accession>A0A4V2EV50</accession>
<dbReference type="InterPro" id="IPR050739">
    <property type="entry name" value="MFP"/>
</dbReference>
<dbReference type="GO" id="GO:0005886">
    <property type="term" value="C:plasma membrane"/>
    <property type="evidence" value="ECO:0007669"/>
    <property type="project" value="UniProtKB-SubCell"/>
</dbReference>
<reference evidence="13 14" key="1">
    <citation type="submission" date="2019-02" db="EMBL/GenBank/DDBJ databases">
        <title>Genomic Encyclopedia of Type Strains, Phase IV (KMG-IV): sequencing the most valuable type-strain genomes for metagenomic binning, comparative biology and taxonomic classification.</title>
        <authorList>
            <person name="Goeker M."/>
        </authorList>
    </citation>
    <scope>NUCLEOTIDE SEQUENCE [LARGE SCALE GENOMIC DNA]</scope>
    <source>
        <strain evidence="13 14">DSM 10617</strain>
    </source>
</reference>
<evidence type="ECO:0000256" key="8">
    <source>
        <dbReference type="ARBA" id="ARBA00023136"/>
    </source>
</evidence>
<feature type="domain" description="AprE-like long alpha-helical hairpin" evidence="11">
    <location>
        <begin position="106"/>
        <end position="291"/>
    </location>
</feature>
<keyword evidence="14" id="KW-1185">Reference proteome</keyword>
<feature type="domain" description="AprE-like beta-barrel" evidence="12">
    <location>
        <begin position="334"/>
        <end position="422"/>
    </location>
</feature>
<evidence type="ECO:0000256" key="5">
    <source>
        <dbReference type="ARBA" id="ARBA00022519"/>
    </source>
</evidence>
<keyword evidence="6 9" id="KW-0812">Transmembrane</keyword>
<comment type="caution">
    <text evidence="13">The sequence shown here is derived from an EMBL/GenBank/DDBJ whole genome shotgun (WGS) entry which is preliminary data.</text>
</comment>
<evidence type="ECO:0000259" key="12">
    <source>
        <dbReference type="Pfam" id="PF26002"/>
    </source>
</evidence>
<evidence type="ECO:0000256" key="2">
    <source>
        <dbReference type="ARBA" id="ARBA00009477"/>
    </source>
</evidence>
<dbReference type="InterPro" id="IPR010129">
    <property type="entry name" value="T1SS_HlyD"/>
</dbReference>
<proteinExistence type="inferred from homology"/>
<evidence type="ECO:0000313" key="13">
    <source>
        <dbReference type="EMBL" id="RZS47473.1"/>
    </source>
</evidence>
<dbReference type="PRINTS" id="PR01490">
    <property type="entry name" value="RTXTOXIND"/>
</dbReference>
<protein>
    <recommendedName>
        <fullName evidence="9">Membrane fusion protein (MFP) family protein</fullName>
    </recommendedName>
</protein>
<dbReference type="EMBL" id="SGWV01000012">
    <property type="protein sequence ID" value="RZS47473.1"/>
    <property type="molecule type" value="Genomic_DNA"/>
</dbReference>
<dbReference type="InterPro" id="IPR058781">
    <property type="entry name" value="HH_AprE-like"/>
</dbReference>
<evidence type="ECO:0000313" key="14">
    <source>
        <dbReference type="Proteomes" id="UP000293433"/>
    </source>
</evidence>
<keyword evidence="4 9" id="KW-1003">Cell membrane</keyword>